<reference evidence="3 4" key="1">
    <citation type="submission" date="2016-02" db="EMBL/GenBank/DDBJ databases">
        <authorList>
            <person name="Wen L."/>
            <person name="He K."/>
            <person name="Yang H."/>
        </authorList>
    </citation>
    <scope>NUCLEOTIDE SEQUENCE [LARGE SCALE GENOMIC DNA]</scope>
    <source>
        <strain evidence="3 4">TSA40</strain>
    </source>
</reference>
<organism evidence="3 4">
    <name type="scientific">Noviherbaspirillum denitrificans</name>
    <dbReference type="NCBI Taxonomy" id="1968433"/>
    <lineage>
        <taxon>Bacteria</taxon>
        <taxon>Pseudomonadati</taxon>
        <taxon>Pseudomonadota</taxon>
        <taxon>Betaproteobacteria</taxon>
        <taxon>Burkholderiales</taxon>
        <taxon>Oxalobacteraceae</taxon>
        <taxon>Noviherbaspirillum</taxon>
    </lineage>
</organism>
<dbReference type="GO" id="GO:0016787">
    <property type="term" value="F:hydrolase activity"/>
    <property type="evidence" value="ECO:0007669"/>
    <property type="project" value="UniProtKB-KW"/>
</dbReference>
<dbReference type="OrthoDB" id="9785076at2"/>
<comment type="caution">
    <text evidence="3">The sequence shown here is derived from an EMBL/GenBank/DDBJ whole genome shotgun (WGS) entry which is preliminary data.</text>
</comment>
<proteinExistence type="predicted"/>
<name>A0A254TGA2_9BURK</name>
<accession>A0A254TGA2</accession>
<dbReference type="EMBL" id="LSTO01000001">
    <property type="protein sequence ID" value="OWW20342.1"/>
    <property type="molecule type" value="Genomic_DNA"/>
</dbReference>
<protein>
    <submittedName>
        <fullName evidence="3">Alpha/beta hydrolase</fullName>
    </submittedName>
</protein>
<dbReference type="AlphaFoldDB" id="A0A254TGA2"/>
<keyword evidence="1" id="KW-0472">Membrane</keyword>
<evidence type="ECO:0000256" key="1">
    <source>
        <dbReference type="SAM" id="Phobius"/>
    </source>
</evidence>
<feature type="transmembrane region" description="Helical" evidence="1">
    <location>
        <begin position="151"/>
        <end position="170"/>
    </location>
</feature>
<dbReference type="Proteomes" id="UP000197535">
    <property type="component" value="Unassembled WGS sequence"/>
</dbReference>
<gene>
    <name evidence="3" type="ORF">AYR66_13445</name>
</gene>
<dbReference type="Pfam" id="PF12697">
    <property type="entry name" value="Abhydrolase_6"/>
    <property type="match status" value="1"/>
</dbReference>
<keyword evidence="4" id="KW-1185">Reference proteome</keyword>
<evidence type="ECO:0000313" key="3">
    <source>
        <dbReference type="EMBL" id="OWW20342.1"/>
    </source>
</evidence>
<keyword evidence="1" id="KW-1133">Transmembrane helix</keyword>
<keyword evidence="3" id="KW-0378">Hydrolase</keyword>
<sequence length="295" mass="33808">MESITIRTDDGFKLAARRFSPEGKPRGVVVLSNAMGVKQDFYFPFAQFLAAQGYAALTFDYRGSGASIPERFKRSLRGFEADLFIWAGRDYNAALRAAKAWQPEVPLLVVGHSLGGQLPGLLPDRQLIDGIVTVASGSGYWKRNAPQLRRIVWFMWYVAVPLYTRLFGYFPGKKVRMVGDLPKGVIFQWAQWCKSPHYVVDRKGEPIRAGYEDIRAPILAMSFTDDEMMSRWSIDSMHGKYRNAAVEHRYIAPQDVQAKRVGHFGFFRPEFRETLWRDAVMWMEQRVQRGNVLRA</sequence>
<keyword evidence="1" id="KW-0812">Transmembrane</keyword>
<dbReference type="InterPro" id="IPR029058">
    <property type="entry name" value="AB_hydrolase_fold"/>
</dbReference>
<dbReference type="InterPro" id="IPR000073">
    <property type="entry name" value="AB_hydrolase_1"/>
</dbReference>
<evidence type="ECO:0000313" key="4">
    <source>
        <dbReference type="Proteomes" id="UP000197535"/>
    </source>
</evidence>
<evidence type="ECO:0000259" key="2">
    <source>
        <dbReference type="Pfam" id="PF12697"/>
    </source>
</evidence>
<dbReference type="PIRSF" id="PIRSF037442">
    <property type="entry name" value="UCP037442_abhydr"/>
    <property type="match status" value="1"/>
</dbReference>
<dbReference type="InterPro" id="IPR017208">
    <property type="entry name" value="UCP037442_abhydr"/>
</dbReference>
<feature type="domain" description="AB hydrolase-1" evidence="2">
    <location>
        <begin position="41"/>
        <end position="270"/>
    </location>
</feature>
<dbReference type="Gene3D" id="3.40.50.1820">
    <property type="entry name" value="alpha/beta hydrolase"/>
    <property type="match status" value="1"/>
</dbReference>
<dbReference type="SUPFAM" id="SSF53474">
    <property type="entry name" value="alpha/beta-Hydrolases"/>
    <property type="match status" value="1"/>
</dbReference>
<dbReference type="RefSeq" id="WP_088707230.1">
    <property type="nucleotide sequence ID" value="NZ_LSTO01000001.1"/>
</dbReference>